<dbReference type="Gene3D" id="3.30.450.40">
    <property type="match status" value="1"/>
</dbReference>
<dbReference type="InterPro" id="IPR006680">
    <property type="entry name" value="Amidohydro-rel"/>
</dbReference>
<evidence type="ECO:0000259" key="2">
    <source>
        <dbReference type="Pfam" id="PF13185"/>
    </source>
</evidence>
<evidence type="ECO:0000259" key="1">
    <source>
        <dbReference type="Pfam" id="PF01979"/>
    </source>
</evidence>
<dbReference type="InterPro" id="IPR057744">
    <property type="entry name" value="OTAase-like"/>
</dbReference>
<dbReference type="PANTHER" id="PTHR43135">
    <property type="entry name" value="ALPHA-D-RIBOSE 1-METHYLPHOSPHONATE 5-TRIPHOSPHATE DIPHOSPHATASE"/>
    <property type="match status" value="1"/>
</dbReference>
<dbReference type="InterPro" id="IPR032466">
    <property type="entry name" value="Metal_Hydrolase"/>
</dbReference>
<dbReference type="CDD" id="cd01299">
    <property type="entry name" value="Met_dep_hydrolase_A"/>
    <property type="match status" value="1"/>
</dbReference>
<dbReference type="Gene3D" id="2.30.40.10">
    <property type="entry name" value="Urease, subunit C, domain 1"/>
    <property type="match status" value="1"/>
</dbReference>
<evidence type="ECO:0000313" key="3">
    <source>
        <dbReference type="EMBL" id="MET4539564.1"/>
    </source>
</evidence>
<dbReference type="Proteomes" id="UP001549307">
    <property type="component" value="Unassembled WGS sequence"/>
</dbReference>
<gene>
    <name evidence="3" type="ORF">ABIE37_001336</name>
</gene>
<proteinExistence type="predicted"/>
<dbReference type="SUPFAM" id="SSF51338">
    <property type="entry name" value="Composite domain of metallo-dependent hydrolases"/>
    <property type="match status" value="1"/>
</dbReference>
<dbReference type="EMBL" id="JBEPSN010000002">
    <property type="protein sequence ID" value="MET4539564.1"/>
    <property type="molecule type" value="Genomic_DNA"/>
</dbReference>
<accession>A0ABV2P4Q2</accession>
<evidence type="ECO:0000313" key="4">
    <source>
        <dbReference type="Proteomes" id="UP001549307"/>
    </source>
</evidence>
<feature type="domain" description="GAF" evidence="2">
    <location>
        <begin position="7"/>
        <end position="134"/>
    </location>
</feature>
<dbReference type="PANTHER" id="PTHR43135:SF3">
    <property type="entry name" value="ALPHA-D-RIBOSE 1-METHYLPHOSPHONATE 5-TRIPHOSPHATE DIPHOSPHATASE"/>
    <property type="match status" value="1"/>
</dbReference>
<feature type="domain" description="Amidohydrolase-related" evidence="1">
    <location>
        <begin position="230"/>
        <end position="564"/>
    </location>
</feature>
<comment type="caution">
    <text evidence="3">The sequence shown here is derived from an EMBL/GenBank/DDBJ whole genome shotgun (WGS) entry which is preliminary data.</text>
</comment>
<dbReference type="InterPro" id="IPR003018">
    <property type="entry name" value="GAF"/>
</dbReference>
<name>A0ABV2P4Q2_9MICC</name>
<keyword evidence="4" id="KW-1185">Reference proteome</keyword>
<organism evidence="3 4">
    <name type="scientific">Arthrobacter bambusae</name>
    <dbReference type="NCBI Taxonomy" id="1338426"/>
    <lineage>
        <taxon>Bacteria</taxon>
        <taxon>Bacillati</taxon>
        <taxon>Actinomycetota</taxon>
        <taxon>Actinomycetes</taxon>
        <taxon>Micrococcales</taxon>
        <taxon>Micrococcaceae</taxon>
        <taxon>Arthrobacter</taxon>
    </lineage>
</organism>
<dbReference type="Pfam" id="PF01979">
    <property type="entry name" value="Amidohydro_1"/>
    <property type="match status" value="1"/>
</dbReference>
<dbReference type="SUPFAM" id="SSF55781">
    <property type="entry name" value="GAF domain-like"/>
    <property type="match status" value="1"/>
</dbReference>
<sequence>MNTVNTLTTDEVFQQTFEALQQEPGVVLFTALQWIPQRSSLKRLYTSHPAEYPVGGEKTVEISPGWLGTVIEDKQPFLAPDLAALRNVFSDSGLIQQLGCGAVINVPVLDQQNNVVGVLALLDAEGKYSRDSVETAVDVVKSNLAHLVQAFEAHPTEIPEVPEAPAKDTASMSTAPESTPLIIRNASVLDVAAGTYSTADVVSVDGKISSVEPNAEAPSGARVIDGTGRFVIPGLIDAHVHVVASSADFRSLTYTPPSYVYAQTARIMGAMLRRGFTTVRDLSGADFGLAMAQEEGLLEGPKIHFCGHALSQTGGHGDMRLPGEDHDPNGRGCCGIGRVADGVDAVRAAARDEIRKGAHHIKIMASGGVSSPTDRIDSTQYSMEEMRAAVEEAQAANRYVAAHAYTAKAINRALEAGVRSIEHGNLLDDQSLNLFLEMDAFLVPTLVTYWALKEEGKEFGLTEEMWAKVDSVLTSGLEAIERAHEAGVKMAFGSDLLGGMHRHQNEQFRLLGKVQPAIDAIRSATTTAAELLEREGKIGVIAPGADADMLVLDADPVADIAVLADISEHLDFLVQNGRVID</sequence>
<dbReference type="InterPro" id="IPR051781">
    <property type="entry name" value="Metallo-dep_Hydrolase"/>
</dbReference>
<dbReference type="Pfam" id="PF13185">
    <property type="entry name" value="GAF_2"/>
    <property type="match status" value="1"/>
</dbReference>
<dbReference type="Gene3D" id="3.20.20.140">
    <property type="entry name" value="Metal-dependent hydrolases"/>
    <property type="match status" value="1"/>
</dbReference>
<dbReference type="SUPFAM" id="SSF51556">
    <property type="entry name" value="Metallo-dependent hydrolases"/>
    <property type="match status" value="1"/>
</dbReference>
<protein>
    <submittedName>
        <fullName evidence="3">Imidazolonepropionase-like amidohydrolase</fullName>
    </submittedName>
</protein>
<dbReference type="InterPro" id="IPR029016">
    <property type="entry name" value="GAF-like_dom_sf"/>
</dbReference>
<reference evidence="3 4" key="1">
    <citation type="submission" date="2024-06" db="EMBL/GenBank/DDBJ databases">
        <title>Sorghum-associated microbial communities from plants grown in Nebraska, USA.</title>
        <authorList>
            <person name="Schachtman D."/>
        </authorList>
    </citation>
    <scope>NUCLEOTIDE SEQUENCE [LARGE SCALE GENOMIC DNA]</scope>
    <source>
        <strain evidence="3 4">3552</strain>
    </source>
</reference>
<dbReference type="InterPro" id="IPR011059">
    <property type="entry name" value="Metal-dep_hydrolase_composite"/>
</dbReference>